<proteinExistence type="predicted"/>
<dbReference type="AlphaFoldDB" id="A0A6C0BL77"/>
<feature type="transmembrane region" description="Helical" evidence="1">
    <location>
        <begin position="29"/>
        <end position="48"/>
    </location>
</feature>
<keyword evidence="1" id="KW-0812">Transmembrane</keyword>
<keyword evidence="1" id="KW-0472">Membrane</keyword>
<reference evidence="2" key="1">
    <citation type="journal article" date="2020" name="Nature">
        <title>Giant virus diversity and host interactions through global metagenomics.</title>
        <authorList>
            <person name="Schulz F."/>
            <person name="Roux S."/>
            <person name="Paez-Espino D."/>
            <person name="Jungbluth S."/>
            <person name="Walsh D.A."/>
            <person name="Denef V.J."/>
            <person name="McMahon K.D."/>
            <person name="Konstantinidis K.T."/>
            <person name="Eloe-Fadrosh E.A."/>
            <person name="Kyrpides N.C."/>
            <person name="Woyke T."/>
        </authorList>
    </citation>
    <scope>NUCLEOTIDE SEQUENCE</scope>
    <source>
        <strain evidence="2">GVMAG-M-3300013285-6</strain>
    </source>
</reference>
<sequence length="164" mass="17991">MDYTFLIYIFLSLVLTSGGAYTLLMSGRIVSSILFFIGIIAIEVYFGTRWFNGTNQKSIQPSIGNWPPSVNVCPDFLSLYKTENTYYCVDTIGVAPNKEGAIQVFTATSGATPDEKYRFNLNVGTTGTDRTKVLCDEAKLKHVTWEGVWDGSTCMGGSPPIPST</sequence>
<protein>
    <submittedName>
        <fullName evidence="2">Uncharacterized protein</fullName>
    </submittedName>
</protein>
<name>A0A6C0BL77_9ZZZZ</name>
<dbReference type="EMBL" id="MN739167">
    <property type="protein sequence ID" value="QHS92053.1"/>
    <property type="molecule type" value="Genomic_DNA"/>
</dbReference>
<evidence type="ECO:0000256" key="1">
    <source>
        <dbReference type="SAM" id="Phobius"/>
    </source>
</evidence>
<accession>A0A6C0BL77</accession>
<organism evidence="2">
    <name type="scientific">viral metagenome</name>
    <dbReference type="NCBI Taxonomy" id="1070528"/>
    <lineage>
        <taxon>unclassified sequences</taxon>
        <taxon>metagenomes</taxon>
        <taxon>organismal metagenomes</taxon>
    </lineage>
</organism>
<evidence type="ECO:0000313" key="2">
    <source>
        <dbReference type="EMBL" id="QHS92053.1"/>
    </source>
</evidence>
<keyword evidence="1" id="KW-1133">Transmembrane helix</keyword>